<evidence type="ECO:0000256" key="1">
    <source>
        <dbReference type="ARBA" id="ARBA00022679"/>
    </source>
</evidence>
<dbReference type="Pfam" id="PF08541">
    <property type="entry name" value="ACP_syn_III_C"/>
    <property type="match status" value="1"/>
</dbReference>
<protein>
    <submittedName>
        <fullName evidence="5">Ketoacyl-ACP synthase III</fullName>
    </submittedName>
</protein>
<dbReference type="InterPro" id="IPR013747">
    <property type="entry name" value="ACP_syn_III_C"/>
</dbReference>
<evidence type="ECO:0000259" key="4">
    <source>
        <dbReference type="Pfam" id="PF08545"/>
    </source>
</evidence>
<keyword evidence="1" id="KW-0808">Transferase</keyword>
<dbReference type="EMBL" id="BAAARV010000024">
    <property type="protein sequence ID" value="GAA2344312.1"/>
    <property type="molecule type" value="Genomic_DNA"/>
</dbReference>
<accession>A0ABP5T2R1</accession>
<dbReference type="Gene3D" id="3.40.47.10">
    <property type="match status" value="2"/>
</dbReference>
<evidence type="ECO:0000313" key="5">
    <source>
        <dbReference type="EMBL" id="GAA2344312.1"/>
    </source>
</evidence>
<feature type="domain" description="Beta-ketoacyl-[acyl-carrier-protein] synthase III C-terminal" evidence="3">
    <location>
        <begin position="247"/>
        <end position="333"/>
    </location>
</feature>
<dbReference type="SUPFAM" id="SSF53901">
    <property type="entry name" value="Thiolase-like"/>
    <property type="match status" value="1"/>
</dbReference>
<comment type="caution">
    <text evidence="5">The sequence shown here is derived from an EMBL/GenBank/DDBJ whole genome shotgun (WGS) entry which is preliminary data.</text>
</comment>
<dbReference type="Proteomes" id="UP001501444">
    <property type="component" value="Unassembled WGS sequence"/>
</dbReference>
<feature type="domain" description="Beta-ketoacyl-[acyl-carrier-protein] synthase III N-terminal" evidence="4">
    <location>
        <begin position="109"/>
        <end position="180"/>
    </location>
</feature>
<organism evidence="5 6">
    <name type="scientific">Dactylosporangium salmoneum</name>
    <dbReference type="NCBI Taxonomy" id="53361"/>
    <lineage>
        <taxon>Bacteria</taxon>
        <taxon>Bacillati</taxon>
        <taxon>Actinomycetota</taxon>
        <taxon>Actinomycetes</taxon>
        <taxon>Micromonosporales</taxon>
        <taxon>Micromonosporaceae</taxon>
        <taxon>Dactylosporangium</taxon>
    </lineage>
</organism>
<dbReference type="PANTHER" id="PTHR34069">
    <property type="entry name" value="3-OXOACYL-[ACYL-CARRIER-PROTEIN] SYNTHASE 3"/>
    <property type="match status" value="1"/>
</dbReference>
<dbReference type="InterPro" id="IPR013751">
    <property type="entry name" value="ACP_syn_III_N"/>
</dbReference>
<evidence type="ECO:0000259" key="3">
    <source>
        <dbReference type="Pfam" id="PF08541"/>
    </source>
</evidence>
<evidence type="ECO:0000256" key="2">
    <source>
        <dbReference type="ARBA" id="ARBA00023315"/>
    </source>
</evidence>
<name>A0ABP5T2R1_9ACTN</name>
<reference evidence="6" key="1">
    <citation type="journal article" date="2019" name="Int. J. Syst. Evol. Microbiol.">
        <title>The Global Catalogue of Microorganisms (GCM) 10K type strain sequencing project: providing services to taxonomists for standard genome sequencing and annotation.</title>
        <authorList>
            <consortium name="The Broad Institute Genomics Platform"/>
            <consortium name="The Broad Institute Genome Sequencing Center for Infectious Disease"/>
            <person name="Wu L."/>
            <person name="Ma J."/>
        </authorList>
    </citation>
    <scope>NUCLEOTIDE SEQUENCE [LARGE SCALE GENOMIC DNA]</scope>
    <source>
        <strain evidence="6">JCM 3272</strain>
    </source>
</reference>
<keyword evidence="2" id="KW-0012">Acyltransferase</keyword>
<keyword evidence="6" id="KW-1185">Reference proteome</keyword>
<dbReference type="InterPro" id="IPR016039">
    <property type="entry name" value="Thiolase-like"/>
</dbReference>
<gene>
    <name evidence="5" type="ORF">GCM10010170_029770</name>
</gene>
<dbReference type="CDD" id="cd00830">
    <property type="entry name" value="KAS_III"/>
    <property type="match status" value="1"/>
</dbReference>
<sequence length="334" mass="34776">MLGGVAVHLPADRLSSRGVEERIAARSDGFAPPAGLIRRVSGVEHRHEMPDDWQASDLAVAAAQKVLAGSGTAPRDVDLLIFASASQDMVEPATAHIVAEKLGLGCPVFDVKNACNSVLNAMEIADALIAAGRYGRVLIAGGESPSRAVRWRVPDIAAFRTAFAGYTLSDAGAALLLCAADAVPGGPGILGFGAAANSRVWDVGTLPAGGSAHPRDEEYTYFRIDGDRLRDAFSALGPQVLHDTVRRLGLTWDDFAFVGLHQVSLGFLEEVRDRIGVPADRVVVTLPEHGNVASASLPLQLSVALETGRAGPGDLIALVGLGGGISLGMTVIRL</sequence>
<dbReference type="PANTHER" id="PTHR34069:SF3">
    <property type="entry name" value="ACYL-COA:ACYL-COA ALKYLTRANSFERASE"/>
    <property type="match status" value="1"/>
</dbReference>
<evidence type="ECO:0000313" key="6">
    <source>
        <dbReference type="Proteomes" id="UP001501444"/>
    </source>
</evidence>
<dbReference type="Pfam" id="PF08545">
    <property type="entry name" value="ACP_syn_III"/>
    <property type="match status" value="1"/>
</dbReference>
<proteinExistence type="predicted"/>